<dbReference type="InterPro" id="IPR011009">
    <property type="entry name" value="Kinase-like_dom_sf"/>
</dbReference>
<proteinExistence type="inferred from homology"/>
<evidence type="ECO:0000256" key="4">
    <source>
        <dbReference type="ARBA" id="ARBA00022679"/>
    </source>
</evidence>
<dbReference type="Gene3D" id="3.30.200.20">
    <property type="entry name" value="Phosphorylase Kinase, domain 1"/>
    <property type="match status" value="1"/>
</dbReference>
<keyword evidence="5" id="KW-0547">Nucleotide-binding</keyword>
<dbReference type="PANTHER" id="PTHR34273">
    <property type="entry name" value="METHYLTHIORIBOSE KINASE"/>
    <property type="match status" value="1"/>
</dbReference>
<keyword evidence="7" id="KW-0067">ATP-binding</keyword>
<reference evidence="9 10" key="1">
    <citation type="submission" date="2023-03" db="EMBL/GenBank/DDBJ databases">
        <title>Bacillus Genome Sequencing.</title>
        <authorList>
            <person name="Dunlap C."/>
        </authorList>
    </citation>
    <scope>NUCLEOTIDE SEQUENCE [LARGE SCALE GENOMIC DNA]</scope>
    <source>
        <strain evidence="9 10">BD-525</strain>
    </source>
</reference>
<sequence length="410" mass="46742">MREYNEYFTMDETDVLDYAVTRLNVFDQDAKLACKEIGDGNLNYVFRIIDSASGKSLIIKQAGPVARISADIKVSTDRNRIESEILKLQNELAPGLVPQIYNYDPVMNCCVMEDLSDHDIMRKALLEHRQFPLFADHISTFMVNTLLLTSDVVMDHKAKKNLVKSFINPDLCEISEDLVYTEPFYDCPRNDIFEPTREFAQSFLWDDEALLLETAKLKFEFMNHAQSLLHGDLHSGSIFIKEDSTKIIDPEFAFYGPAGYDIGNVIAHLLFAYINADSVMENPAAREAQKAWLLSSMKDVINMFREKFLKMFQERATDRMARIPSFDQYYLNQIIQDTSAVTGLELIRRTLGLAHVKDITSIADADTRAYAEKLCLQMGKAFIMGRSGMLTGEDFIQVVANYIDSKETDL</sequence>
<name>A0ABU6GR53_9BACL</name>
<keyword evidence="6 9" id="KW-0418">Kinase</keyword>
<organism evidence="9 10">
    <name type="scientific">Paenibacillus dokdonensis</name>
    <dbReference type="NCBI Taxonomy" id="2567944"/>
    <lineage>
        <taxon>Bacteria</taxon>
        <taxon>Bacillati</taxon>
        <taxon>Bacillota</taxon>
        <taxon>Bacilli</taxon>
        <taxon>Bacillales</taxon>
        <taxon>Paenibacillaceae</taxon>
        <taxon>Paenibacillus</taxon>
    </lineage>
</organism>
<dbReference type="EMBL" id="JARLKZ010000016">
    <property type="protein sequence ID" value="MEC0242251.1"/>
    <property type="molecule type" value="Genomic_DNA"/>
</dbReference>
<dbReference type="PANTHER" id="PTHR34273:SF2">
    <property type="entry name" value="METHYLTHIORIBOSE KINASE"/>
    <property type="match status" value="1"/>
</dbReference>
<keyword evidence="10" id="KW-1185">Reference proteome</keyword>
<dbReference type="InterPro" id="IPR002575">
    <property type="entry name" value="Aminoglycoside_PTrfase"/>
</dbReference>
<dbReference type="Pfam" id="PF01636">
    <property type="entry name" value="APH"/>
    <property type="match status" value="1"/>
</dbReference>
<evidence type="ECO:0000256" key="3">
    <source>
        <dbReference type="ARBA" id="ARBA00012128"/>
    </source>
</evidence>
<evidence type="ECO:0000259" key="8">
    <source>
        <dbReference type="Pfam" id="PF01636"/>
    </source>
</evidence>
<evidence type="ECO:0000256" key="7">
    <source>
        <dbReference type="ARBA" id="ARBA00022840"/>
    </source>
</evidence>
<dbReference type="Gene3D" id="3.90.1200.10">
    <property type="match status" value="1"/>
</dbReference>
<evidence type="ECO:0000256" key="5">
    <source>
        <dbReference type="ARBA" id="ARBA00022741"/>
    </source>
</evidence>
<dbReference type="GO" id="GO:0046522">
    <property type="term" value="F:S-methyl-5-thioribose kinase activity"/>
    <property type="evidence" value="ECO:0007669"/>
    <property type="project" value="UniProtKB-EC"/>
</dbReference>
<gene>
    <name evidence="9" type="primary">mtnK</name>
    <name evidence="9" type="ORF">P4H66_20815</name>
</gene>
<feature type="domain" description="Aminoglycoside phosphotransferase" evidence="8">
    <location>
        <begin position="217"/>
        <end position="268"/>
    </location>
</feature>
<evidence type="ECO:0000313" key="9">
    <source>
        <dbReference type="EMBL" id="MEC0242251.1"/>
    </source>
</evidence>
<comment type="subunit">
    <text evidence="2">Homodimer.</text>
</comment>
<dbReference type="Proteomes" id="UP001344632">
    <property type="component" value="Unassembled WGS sequence"/>
</dbReference>
<dbReference type="InterPro" id="IPR009212">
    <property type="entry name" value="Methylthioribose_kinase"/>
</dbReference>
<dbReference type="RefSeq" id="WP_326090020.1">
    <property type="nucleotide sequence ID" value="NZ_JARLKZ010000016.1"/>
</dbReference>
<evidence type="ECO:0000313" key="10">
    <source>
        <dbReference type="Proteomes" id="UP001344632"/>
    </source>
</evidence>
<comment type="caution">
    <text evidence="9">The sequence shown here is derived from an EMBL/GenBank/DDBJ whole genome shotgun (WGS) entry which is preliminary data.</text>
</comment>
<comment type="similarity">
    <text evidence="1">Belongs to the methylthioribose kinase family.</text>
</comment>
<accession>A0ABU6GR53</accession>
<evidence type="ECO:0000256" key="6">
    <source>
        <dbReference type="ARBA" id="ARBA00022777"/>
    </source>
</evidence>
<dbReference type="EC" id="2.7.1.100" evidence="3"/>
<dbReference type="PIRSF" id="PIRSF031134">
    <property type="entry name" value="MTRK"/>
    <property type="match status" value="1"/>
</dbReference>
<dbReference type="SUPFAM" id="SSF56112">
    <property type="entry name" value="Protein kinase-like (PK-like)"/>
    <property type="match status" value="1"/>
</dbReference>
<evidence type="ECO:0000256" key="1">
    <source>
        <dbReference type="ARBA" id="ARBA00010165"/>
    </source>
</evidence>
<evidence type="ECO:0000256" key="2">
    <source>
        <dbReference type="ARBA" id="ARBA00011738"/>
    </source>
</evidence>
<keyword evidence="4 9" id="KW-0808">Transferase</keyword>
<dbReference type="NCBIfam" id="TIGR01767">
    <property type="entry name" value="MTRK"/>
    <property type="match status" value="1"/>
</dbReference>
<protein>
    <recommendedName>
        <fullName evidence="3">S-methyl-5-thioribose kinase</fullName>
        <ecNumber evidence="3">2.7.1.100</ecNumber>
    </recommendedName>
</protein>